<evidence type="ECO:0000256" key="5">
    <source>
        <dbReference type="ARBA" id="ARBA00023251"/>
    </source>
</evidence>
<dbReference type="PANTHER" id="PTHR42718">
    <property type="entry name" value="MAJOR FACILITATOR SUPERFAMILY MULTIDRUG TRANSPORTER MFSC"/>
    <property type="match status" value="1"/>
</dbReference>
<feature type="transmembrane region" description="Helical" evidence="6">
    <location>
        <begin position="209"/>
        <end position="227"/>
    </location>
</feature>
<reference evidence="8 9" key="1">
    <citation type="submission" date="2016-11" db="EMBL/GenBank/DDBJ databases">
        <title>Complete genome sequence of Streptomyces niveus SCSIO 3406.</title>
        <authorList>
            <person name="Zhu Q."/>
            <person name="Cheng W."/>
            <person name="Song Y."/>
            <person name="Li Q."/>
            <person name="Ju J."/>
        </authorList>
    </citation>
    <scope>NUCLEOTIDE SEQUENCE [LARGE SCALE GENOMIC DNA]</scope>
    <source>
        <strain evidence="8 9">SCSIO 3406</strain>
    </source>
</reference>
<evidence type="ECO:0000256" key="1">
    <source>
        <dbReference type="ARBA" id="ARBA00004651"/>
    </source>
</evidence>
<feature type="transmembrane region" description="Helical" evidence="6">
    <location>
        <begin position="239"/>
        <end position="257"/>
    </location>
</feature>
<keyword evidence="2 6" id="KW-0812">Transmembrane</keyword>
<dbReference type="GO" id="GO:0005886">
    <property type="term" value="C:plasma membrane"/>
    <property type="evidence" value="ECO:0007669"/>
    <property type="project" value="UniProtKB-SubCell"/>
</dbReference>
<dbReference type="Gene3D" id="1.20.1250.20">
    <property type="entry name" value="MFS general substrate transporter like domains"/>
    <property type="match status" value="1"/>
</dbReference>
<feature type="transmembrane region" description="Helical" evidence="6">
    <location>
        <begin position="89"/>
        <end position="112"/>
    </location>
</feature>
<dbReference type="CDD" id="cd17321">
    <property type="entry name" value="MFS_MMR_MDR_like"/>
    <property type="match status" value="1"/>
</dbReference>
<comment type="subcellular location">
    <subcellularLocation>
        <location evidence="1">Cell membrane</location>
        <topology evidence="1">Multi-pass membrane protein</topology>
    </subcellularLocation>
</comment>
<gene>
    <name evidence="8" type="ORF">BBN63_00655</name>
</gene>
<dbReference type="Pfam" id="PF07690">
    <property type="entry name" value="MFS_1"/>
    <property type="match status" value="1"/>
</dbReference>
<keyword evidence="3 6" id="KW-1133">Transmembrane helix</keyword>
<feature type="transmembrane region" description="Helical" evidence="6">
    <location>
        <begin position="147"/>
        <end position="165"/>
    </location>
</feature>
<feature type="transmembrane region" description="Helical" evidence="6">
    <location>
        <begin position="21"/>
        <end position="45"/>
    </location>
</feature>
<dbReference type="GO" id="GO:0022857">
    <property type="term" value="F:transmembrane transporter activity"/>
    <property type="evidence" value="ECO:0007669"/>
    <property type="project" value="InterPro"/>
</dbReference>
<dbReference type="PROSITE" id="PS50850">
    <property type="entry name" value="MFS"/>
    <property type="match status" value="1"/>
</dbReference>
<evidence type="ECO:0000313" key="8">
    <source>
        <dbReference type="EMBL" id="AQU64991.1"/>
    </source>
</evidence>
<dbReference type="Proteomes" id="UP000189677">
    <property type="component" value="Chromosome"/>
</dbReference>
<dbReference type="InterPro" id="IPR020846">
    <property type="entry name" value="MFS_dom"/>
</dbReference>
<protein>
    <submittedName>
        <fullName evidence="8">Arabinose ABC transporter permease</fullName>
    </submittedName>
</protein>
<dbReference type="PANTHER" id="PTHR42718:SF49">
    <property type="entry name" value="EXPORT PROTEIN"/>
    <property type="match status" value="1"/>
</dbReference>
<dbReference type="SUPFAM" id="SSF103473">
    <property type="entry name" value="MFS general substrate transporter"/>
    <property type="match status" value="1"/>
</dbReference>
<proteinExistence type="predicted"/>
<evidence type="ECO:0000256" key="2">
    <source>
        <dbReference type="ARBA" id="ARBA00022692"/>
    </source>
</evidence>
<sequence>MSSSSQDPDPTRQPLPRTRAAATLVVVLLGYLTLPMAMSGITVALPRIGADLDASGAALNWVVVGYFLASSSFTLVAGSLGDLFGRRRLFAVGASVYTAGTLASAFSHHILLLDAARVLSGVGAAGVMASGGALLAATFTGAARSRAFASVGTAVGIGLATGPTFAGTMVDALDWRATFLVFASVGVLILLCTIFVPESRADVRPRVDHAGAITFIGGFALTLFAVTQGSRAGWLAPPTLLPLAAGAALLVAFVRIERRTALRTGQPILDLSLARDRAFVGWPVGAFGLGAGTTGILVFLPSYLQGTSGSTARDAGLVLLLLSTPLLILPPVGARLVNLGVPARRVLVLSLLLVAAGNGWLTTLHPGISTLALAGPLLTIGIGQGLSVGIIDAQALGMIEPARTGMASGFLNTVKGGTAAVVLALFGALLLTLLEARTSSADLAGRIAAGNLAPGPEQTLHAAQFTDAMRIVLWCVAGLGLAVAVVVQLLLRPRSLTRGKTAAPADGPLTV</sequence>
<dbReference type="Gene3D" id="1.20.1720.10">
    <property type="entry name" value="Multidrug resistance protein D"/>
    <property type="match status" value="1"/>
</dbReference>
<organism evidence="8 9">
    <name type="scientific">Streptomyces niveus</name>
    <name type="common">Streptomyces spheroides</name>
    <dbReference type="NCBI Taxonomy" id="193462"/>
    <lineage>
        <taxon>Bacteria</taxon>
        <taxon>Bacillati</taxon>
        <taxon>Actinomycetota</taxon>
        <taxon>Actinomycetes</taxon>
        <taxon>Kitasatosporales</taxon>
        <taxon>Streptomycetaceae</taxon>
        <taxon>Streptomyces</taxon>
    </lineage>
</organism>
<keyword evidence="4 6" id="KW-0472">Membrane</keyword>
<feature type="transmembrane region" description="Helical" evidence="6">
    <location>
        <begin position="118"/>
        <end position="140"/>
    </location>
</feature>
<evidence type="ECO:0000256" key="6">
    <source>
        <dbReference type="SAM" id="Phobius"/>
    </source>
</evidence>
<feature type="transmembrane region" description="Helical" evidence="6">
    <location>
        <begin position="278"/>
        <end position="303"/>
    </location>
</feature>
<feature type="transmembrane region" description="Helical" evidence="6">
    <location>
        <begin position="177"/>
        <end position="197"/>
    </location>
</feature>
<dbReference type="InterPro" id="IPR011701">
    <property type="entry name" value="MFS"/>
</dbReference>
<feature type="transmembrane region" description="Helical" evidence="6">
    <location>
        <begin position="346"/>
        <end position="365"/>
    </location>
</feature>
<feature type="transmembrane region" description="Helical" evidence="6">
    <location>
        <begin position="57"/>
        <end position="77"/>
    </location>
</feature>
<keyword evidence="5" id="KW-0046">Antibiotic resistance</keyword>
<dbReference type="GO" id="GO:0046677">
    <property type="term" value="P:response to antibiotic"/>
    <property type="evidence" value="ECO:0007669"/>
    <property type="project" value="UniProtKB-KW"/>
</dbReference>
<feature type="transmembrane region" description="Helical" evidence="6">
    <location>
        <begin position="414"/>
        <end position="434"/>
    </location>
</feature>
<feature type="domain" description="Major facilitator superfamily (MFS) profile" evidence="7">
    <location>
        <begin position="23"/>
        <end position="496"/>
    </location>
</feature>
<dbReference type="InterPro" id="IPR036259">
    <property type="entry name" value="MFS_trans_sf"/>
</dbReference>
<name>A0A1U9QMI3_STRNV</name>
<dbReference type="AlphaFoldDB" id="A0A1U9QMI3"/>
<feature type="transmembrane region" description="Helical" evidence="6">
    <location>
        <begin position="471"/>
        <end position="491"/>
    </location>
</feature>
<evidence type="ECO:0000313" key="9">
    <source>
        <dbReference type="Proteomes" id="UP000189677"/>
    </source>
</evidence>
<feature type="transmembrane region" description="Helical" evidence="6">
    <location>
        <begin position="315"/>
        <end position="334"/>
    </location>
</feature>
<evidence type="ECO:0000256" key="4">
    <source>
        <dbReference type="ARBA" id="ARBA00023136"/>
    </source>
</evidence>
<evidence type="ECO:0000259" key="7">
    <source>
        <dbReference type="PROSITE" id="PS50850"/>
    </source>
</evidence>
<dbReference type="RefSeq" id="WP_078073469.1">
    <property type="nucleotide sequence ID" value="NZ_CP018047.1"/>
</dbReference>
<feature type="transmembrane region" description="Helical" evidence="6">
    <location>
        <begin position="371"/>
        <end position="393"/>
    </location>
</feature>
<dbReference type="OrthoDB" id="7375466at2"/>
<evidence type="ECO:0000256" key="3">
    <source>
        <dbReference type="ARBA" id="ARBA00022989"/>
    </source>
</evidence>
<keyword evidence="9" id="KW-1185">Reference proteome</keyword>
<dbReference type="KEGG" id="snw:BBN63_00655"/>
<dbReference type="EMBL" id="CP018047">
    <property type="protein sequence ID" value="AQU64991.1"/>
    <property type="molecule type" value="Genomic_DNA"/>
</dbReference>
<accession>A0A1U9QMI3</accession>